<accession>A0A1A9QET0</accession>
<protein>
    <submittedName>
        <fullName evidence="2">Uncharacterized protein</fullName>
    </submittedName>
</protein>
<feature type="compositionally biased region" description="Polar residues" evidence="1">
    <location>
        <begin position="150"/>
        <end position="160"/>
    </location>
</feature>
<name>A0A1A9QET0_9MOLU</name>
<reference evidence="3" key="1">
    <citation type="submission" date="2016-04" db="EMBL/GenBank/DDBJ databases">
        <authorList>
            <person name="Quiroz-Castaneda R.E."/>
            <person name="Martinez-Ocampo F."/>
        </authorList>
    </citation>
    <scope>NUCLEOTIDE SEQUENCE [LARGE SCALE GENOMIC DNA]</scope>
    <source>
        <strain evidence="3">INIFAP01</strain>
    </source>
</reference>
<organism evidence="2 3">
    <name type="scientific">Candidatus Mycoplasma haematobovis</name>
    <dbReference type="NCBI Taxonomy" id="432608"/>
    <lineage>
        <taxon>Bacteria</taxon>
        <taxon>Bacillati</taxon>
        <taxon>Mycoplasmatota</taxon>
        <taxon>Mollicutes</taxon>
        <taxon>Mycoplasmataceae</taxon>
        <taxon>Mycoplasma</taxon>
    </lineage>
</organism>
<feature type="region of interest" description="Disordered" evidence="1">
    <location>
        <begin position="141"/>
        <end position="178"/>
    </location>
</feature>
<dbReference type="EMBL" id="LWUJ01000010">
    <property type="protein sequence ID" value="OAL10465.1"/>
    <property type="molecule type" value="Genomic_DNA"/>
</dbReference>
<evidence type="ECO:0000256" key="1">
    <source>
        <dbReference type="SAM" id="MobiDB-lite"/>
    </source>
</evidence>
<dbReference type="RefSeq" id="WP_187149698.1">
    <property type="nucleotide sequence ID" value="NZ_LWUJ01000010.1"/>
</dbReference>
<dbReference type="Proteomes" id="UP000077623">
    <property type="component" value="Unassembled WGS sequence"/>
</dbReference>
<comment type="caution">
    <text evidence="2">The sequence shown here is derived from an EMBL/GenBank/DDBJ whole genome shotgun (WGS) entry which is preliminary data.</text>
</comment>
<dbReference type="AlphaFoldDB" id="A0A1A9QET0"/>
<keyword evidence="3" id="KW-1185">Reference proteome</keyword>
<gene>
    <name evidence="2" type="ORF">A6V39_00175</name>
</gene>
<proteinExistence type="predicted"/>
<sequence>MASPKQVLLIGGGLTAVVGGAGGTIAYFSSQPKNIGDLLVKKGKTLLSIKDNTNDDQWKKLVDKYKGDSETITLTGGTKINKIKNFTIANPQPSGTANFKDLKNKCRDLFKTEISKGEKFENLVKGVEDWCTLESPVLSEPDTLAVTKPDTGSSIQNSRVGQGAVSGGGSDSSQPSHT</sequence>
<dbReference type="STRING" id="432608.A6V39_00175"/>
<evidence type="ECO:0000313" key="3">
    <source>
        <dbReference type="Proteomes" id="UP000077623"/>
    </source>
</evidence>
<evidence type="ECO:0000313" key="2">
    <source>
        <dbReference type="EMBL" id="OAL10465.1"/>
    </source>
</evidence>